<keyword evidence="3" id="KW-1003">Cell membrane</keyword>
<dbReference type="PANTHER" id="PTHR35011">
    <property type="entry name" value="2,3-DIKETO-L-GULONATE TRAP TRANSPORTER SMALL PERMEASE PROTEIN YIAM"/>
    <property type="match status" value="1"/>
</dbReference>
<evidence type="ECO:0000259" key="9">
    <source>
        <dbReference type="Pfam" id="PF04290"/>
    </source>
</evidence>
<keyword evidence="11" id="KW-1185">Reference proteome</keyword>
<evidence type="ECO:0000313" key="10">
    <source>
        <dbReference type="EMBL" id="ALS23038.1"/>
    </source>
</evidence>
<evidence type="ECO:0000313" key="11">
    <source>
        <dbReference type="Proteomes" id="UP000061660"/>
    </source>
</evidence>
<comment type="subcellular location">
    <subcellularLocation>
        <location evidence="1">Cell inner membrane</location>
        <topology evidence="1">Multi-pass membrane protein</topology>
    </subcellularLocation>
</comment>
<accession>A0A0U2W9A8</accession>
<dbReference type="GO" id="GO:0005886">
    <property type="term" value="C:plasma membrane"/>
    <property type="evidence" value="ECO:0007669"/>
    <property type="project" value="UniProtKB-SubCell"/>
</dbReference>
<evidence type="ECO:0000256" key="1">
    <source>
        <dbReference type="ARBA" id="ARBA00004429"/>
    </source>
</evidence>
<evidence type="ECO:0000256" key="7">
    <source>
        <dbReference type="ARBA" id="ARBA00023136"/>
    </source>
</evidence>
<dbReference type="InterPro" id="IPR055348">
    <property type="entry name" value="DctQ"/>
</dbReference>
<dbReference type="AlphaFoldDB" id="A0A0U2W9A8"/>
<dbReference type="EMBL" id="CP013652">
    <property type="protein sequence ID" value="ALS23038.1"/>
    <property type="molecule type" value="Genomic_DNA"/>
</dbReference>
<dbReference type="Pfam" id="PF04290">
    <property type="entry name" value="DctQ"/>
    <property type="match status" value="1"/>
</dbReference>
<dbReference type="RefSeq" id="WP_062409106.1">
    <property type="nucleotide sequence ID" value="NZ_BJCS01000004.1"/>
</dbReference>
<dbReference type="PATRIC" id="fig|162209.4.peg.2836"/>
<evidence type="ECO:0000256" key="3">
    <source>
        <dbReference type="ARBA" id="ARBA00022475"/>
    </source>
</evidence>
<sequence>MVKLIDRISGLLNFFIVCSLSLMTIFVFGNVVLRYVFNTGLTWSEELSRFLFIWMIFLGSILGLKDNEHLGVDMMVKKLSYKGKKICFVVSNLLILITLVFLFDGSWKLTIINLNQTAPASGLPYFFIYGIGLVTSIGMMVIVFANLYRILFNKYSEKDLIMTTDSEELVGQAGFGHMNERRNTGDRIGGGTS</sequence>
<keyword evidence="6" id="KW-1133">Transmembrane helix</keyword>
<evidence type="ECO:0000256" key="5">
    <source>
        <dbReference type="ARBA" id="ARBA00022692"/>
    </source>
</evidence>
<protein>
    <submittedName>
        <fullName evidence="10">Tripartite tricarboxylate transporter family receptor</fullName>
    </submittedName>
</protein>
<reference evidence="11" key="1">
    <citation type="submission" date="2015-12" db="EMBL/GenBank/DDBJ databases">
        <title>Complete genome sequences of two moderately thermophilic Paenibacillus species.</title>
        <authorList>
            <person name="Butler R.III."/>
            <person name="Wang J."/>
            <person name="Stark B.C."/>
            <person name="Pombert J.-F."/>
        </authorList>
    </citation>
    <scope>NUCLEOTIDE SEQUENCE [LARGE SCALE GENOMIC DNA]</scope>
    <source>
        <strain evidence="11">32O-Y</strain>
    </source>
</reference>
<gene>
    <name evidence="10" type="ORF">IJ22_26650</name>
</gene>
<keyword evidence="2" id="KW-0813">Transport</keyword>
<feature type="domain" description="Tripartite ATP-independent periplasmic transporters DctQ component" evidence="9">
    <location>
        <begin position="23"/>
        <end position="151"/>
    </location>
</feature>
<reference evidence="10 11" key="2">
    <citation type="journal article" date="2016" name="Genome Announc.">
        <title>Complete Genome Sequences of Two Interactive Moderate Thermophiles, Paenibacillus napthalenovorans 32O-Y and Paenibacillus sp. 32O-W.</title>
        <authorList>
            <person name="Butler R.R.III."/>
            <person name="Wang J."/>
            <person name="Stark B.C."/>
            <person name="Pombert J.F."/>
        </authorList>
    </citation>
    <scope>NUCLEOTIDE SEQUENCE [LARGE SCALE GENOMIC DNA]</scope>
    <source>
        <strain evidence="10 11">32O-Y</strain>
    </source>
</reference>
<evidence type="ECO:0000256" key="2">
    <source>
        <dbReference type="ARBA" id="ARBA00022448"/>
    </source>
</evidence>
<organism evidence="10 11">
    <name type="scientific">Paenibacillus naphthalenovorans</name>
    <dbReference type="NCBI Taxonomy" id="162209"/>
    <lineage>
        <taxon>Bacteria</taxon>
        <taxon>Bacillati</taxon>
        <taxon>Bacillota</taxon>
        <taxon>Bacilli</taxon>
        <taxon>Bacillales</taxon>
        <taxon>Paenibacillaceae</taxon>
        <taxon>Paenibacillus</taxon>
    </lineage>
</organism>
<dbReference type="Proteomes" id="UP000061660">
    <property type="component" value="Chromosome"/>
</dbReference>
<evidence type="ECO:0000256" key="4">
    <source>
        <dbReference type="ARBA" id="ARBA00022519"/>
    </source>
</evidence>
<dbReference type="KEGG" id="pnp:IJ22_26650"/>
<dbReference type="GO" id="GO:0015740">
    <property type="term" value="P:C4-dicarboxylate transport"/>
    <property type="evidence" value="ECO:0007669"/>
    <property type="project" value="TreeGrafter"/>
</dbReference>
<evidence type="ECO:0000256" key="6">
    <source>
        <dbReference type="ARBA" id="ARBA00022989"/>
    </source>
</evidence>
<dbReference type="STRING" id="162209.IJ22_26650"/>
<dbReference type="InterPro" id="IPR007387">
    <property type="entry name" value="TRAP_DctQ"/>
</dbReference>
<evidence type="ECO:0000256" key="8">
    <source>
        <dbReference type="ARBA" id="ARBA00038436"/>
    </source>
</evidence>
<comment type="similarity">
    <text evidence="8">Belongs to the TRAP transporter small permease family.</text>
</comment>
<keyword evidence="5" id="KW-0812">Transmembrane</keyword>
<dbReference type="PANTHER" id="PTHR35011:SF2">
    <property type="entry name" value="2,3-DIKETO-L-GULONATE TRAP TRANSPORTER SMALL PERMEASE PROTEIN YIAM"/>
    <property type="match status" value="1"/>
</dbReference>
<proteinExistence type="inferred from homology"/>
<keyword evidence="10" id="KW-0675">Receptor</keyword>
<name>A0A0U2W9A8_9BACL</name>
<keyword evidence="7" id="KW-0472">Membrane</keyword>
<dbReference type="GO" id="GO:0022857">
    <property type="term" value="F:transmembrane transporter activity"/>
    <property type="evidence" value="ECO:0007669"/>
    <property type="project" value="TreeGrafter"/>
</dbReference>
<keyword evidence="4" id="KW-0997">Cell inner membrane</keyword>